<keyword evidence="2" id="KW-1003">Cell membrane</keyword>
<evidence type="ECO:0000313" key="10">
    <source>
        <dbReference type="Proteomes" id="UP000076830"/>
    </source>
</evidence>
<feature type="transmembrane region" description="Helical" evidence="8">
    <location>
        <begin position="238"/>
        <end position="258"/>
    </location>
</feature>
<dbReference type="EMBL" id="CP015249">
    <property type="protein sequence ID" value="ANB17736.1"/>
    <property type="molecule type" value="Genomic_DNA"/>
</dbReference>
<feature type="transmembrane region" description="Helical" evidence="8">
    <location>
        <begin position="210"/>
        <end position="232"/>
    </location>
</feature>
<dbReference type="GO" id="GO:0016780">
    <property type="term" value="F:phosphotransferase activity, for other substituted phosphate groups"/>
    <property type="evidence" value="ECO:0007669"/>
    <property type="project" value="InterPro"/>
</dbReference>
<dbReference type="GO" id="GO:0009103">
    <property type="term" value="P:lipopolysaccharide biosynthetic process"/>
    <property type="evidence" value="ECO:0007669"/>
    <property type="project" value="TreeGrafter"/>
</dbReference>
<reference evidence="9 10" key="1">
    <citation type="submission" date="2016-04" db="EMBL/GenBank/DDBJ databases">
        <title>Complete genome sequence of Dokdonella koreensis DS-123T.</title>
        <authorList>
            <person name="Kim J.F."/>
            <person name="Lee H."/>
            <person name="Kwak M.-J."/>
        </authorList>
    </citation>
    <scope>NUCLEOTIDE SEQUENCE [LARGE SCALE GENOMIC DNA]</scope>
    <source>
        <strain evidence="9 10">DS-123</strain>
    </source>
</reference>
<feature type="transmembrane region" description="Helical" evidence="8">
    <location>
        <begin position="162"/>
        <end position="180"/>
    </location>
</feature>
<dbReference type="KEGG" id="dko:I596_1712"/>
<feature type="transmembrane region" description="Helical" evidence="8">
    <location>
        <begin position="96"/>
        <end position="116"/>
    </location>
</feature>
<dbReference type="GO" id="GO:0071555">
    <property type="term" value="P:cell wall organization"/>
    <property type="evidence" value="ECO:0007669"/>
    <property type="project" value="TreeGrafter"/>
</dbReference>
<keyword evidence="7" id="KW-0479">Metal-binding</keyword>
<feature type="transmembrane region" description="Helical" evidence="8">
    <location>
        <begin position="43"/>
        <end position="62"/>
    </location>
</feature>
<dbReference type="CDD" id="cd06854">
    <property type="entry name" value="GT_WbpL_WbcO_like"/>
    <property type="match status" value="1"/>
</dbReference>
<dbReference type="GO" id="GO:0005886">
    <property type="term" value="C:plasma membrane"/>
    <property type="evidence" value="ECO:0007669"/>
    <property type="project" value="UniProtKB-SubCell"/>
</dbReference>
<proteinExistence type="predicted"/>
<feature type="transmembrane region" description="Helical" evidence="8">
    <location>
        <begin position="68"/>
        <end position="84"/>
    </location>
</feature>
<organism evidence="9 10">
    <name type="scientific">Dokdonella koreensis DS-123</name>
    <dbReference type="NCBI Taxonomy" id="1300342"/>
    <lineage>
        <taxon>Bacteria</taxon>
        <taxon>Pseudomonadati</taxon>
        <taxon>Pseudomonadota</taxon>
        <taxon>Gammaproteobacteria</taxon>
        <taxon>Lysobacterales</taxon>
        <taxon>Rhodanobacteraceae</taxon>
        <taxon>Dokdonella</taxon>
    </lineage>
</organism>
<feature type="transmembrane region" description="Helical" evidence="8">
    <location>
        <begin position="128"/>
        <end position="150"/>
    </location>
</feature>
<evidence type="ECO:0000256" key="4">
    <source>
        <dbReference type="ARBA" id="ARBA00022692"/>
    </source>
</evidence>
<keyword evidence="10" id="KW-1185">Reference proteome</keyword>
<dbReference type="PANTHER" id="PTHR22926:SF3">
    <property type="entry name" value="UNDECAPRENYL-PHOSPHATE ALPHA-N-ACETYLGLUCOSAMINYL 1-PHOSPHATE TRANSFERASE"/>
    <property type="match status" value="1"/>
</dbReference>
<evidence type="ECO:0000256" key="8">
    <source>
        <dbReference type="SAM" id="Phobius"/>
    </source>
</evidence>
<dbReference type="Pfam" id="PF00953">
    <property type="entry name" value="Glycos_transf_4"/>
    <property type="match status" value="1"/>
</dbReference>
<comment type="cofactor">
    <cofactor evidence="7">
        <name>Mg(2+)</name>
        <dbReference type="ChEBI" id="CHEBI:18420"/>
    </cofactor>
</comment>
<evidence type="ECO:0000256" key="1">
    <source>
        <dbReference type="ARBA" id="ARBA00004651"/>
    </source>
</evidence>
<feature type="transmembrane region" description="Helical" evidence="8">
    <location>
        <begin position="186"/>
        <end position="203"/>
    </location>
</feature>
<dbReference type="PANTHER" id="PTHR22926">
    <property type="entry name" value="PHOSPHO-N-ACETYLMURAMOYL-PENTAPEPTIDE-TRANSFERASE"/>
    <property type="match status" value="1"/>
</dbReference>
<evidence type="ECO:0000256" key="3">
    <source>
        <dbReference type="ARBA" id="ARBA00022679"/>
    </source>
</evidence>
<dbReference type="Proteomes" id="UP000076830">
    <property type="component" value="Chromosome"/>
</dbReference>
<dbReference type="STRING" id="1300342.I596_1712"/>
<accession>A0A161HJU3</accession>
<name>A0A161HJU3_9GAMM</name>
<gene>
    <name evidence="9" type="ORF">I596_1712</name>
</gene>
<evidence type="ECO:0000313" key="9">
    <source>
        <dbReference type="EMBL" id="ANB17736.1"/>
    </source>
</evidence>
<dbReference type="AlphaFoldDB" id="A0A161HJU3"/>
<dbReference type="InterPro" id="IPR000715">
    <property type="entry name" value="Glycosyl_transferase_4"/>
</dbReference>
<protein>
    <submittedName>
        <fullName evidence="9">UDP-N-acetylmuramyl pentapeptide phosphotransferase/UDP-N-acetylglucosamine-1-phosphate transferase</fullName>
    </submittedName>
</protein>
<evidence type="ECO:0000256" key="7">
    <source>
        <dbReference type="PIRSR" id="PIRSR600715-1"/>
    </source>
</evidence>
<feature type="transmembrane region" description="Helical" evidence="8">
    <location>
        <begin position="328"/>
        <end position="350"/>
    </location>
</feature>
<dbReference type="GO" id="GO:0046872">
    <property type="term" value="F:metal ion binding"/>
    <property type="evidence" value="ECO:0007669"/>
    <property type="project" value="UniProtKB-KW"/>
</dbReference>
<evidence type="ECO:0000256" key="5">
    <source>
        <dbReference type="ARBA" id="ARBA00022989"/>
    </source>
</evidence>
<feature type="binding site" evidence="7">
    <location>
        <position position="214"/>
    </location>
    <ligand>
        <name>Mg(2+)</name>
        <dbReference type="ChEBI" id="CHEBI:18420"/>
    </ligand>
</feature>
<keyword evidence="7" id="KW-0460">Magnesium</keyword>
<keyword evidence="5 8" id="KW-1133">Transmembrane helix</keyword>
<feature type="transmembrane region" description="Helical" evidence="8">
    <location>
        <begin position="289"/>
        <end position="308"/>
    </location>
</feature>
<comment type="subcellular location">
    <subcellularLocation>
        <location evidence="1">Cell membrane</location>
        <topology evidence="1">Multi-pass membrane protein</topology>
    </subcellularLocation>
</comment>
<evidence type="ECO:0000256" key="6">
    <source>
        <dbReference type="ARBA" id="ARBA00023136"/>
    </source>
</evidence>
<keyword evidence="4 8" id="KW-0812">Transmembrane</keyword>
<feature type="binding site" evidence="7">
    <location>
        <position position="154"/>
    </location>
    <ligand>
        <name>Mg(2+)</name>
        <dbReference type="ChEBI" id="CHEBI:18420"/>
    </ligand>
</feature>
<evidence type="ECO:0000256" key="2">
    <source>
        <dbReference type="ARBA" id="ARBA00022475"/>
    </source>
</evidence>
<sequence length="365" mass="38425">MLAALAFALSAALTYASIGYARRRRLIDLPGQRRSHAAPTPRGGGVAIVVAVLLCVGVPIALWSPDRWPVVLAIVLVAAIGWIDDHRPLAAGVRFAVHWLAALIVFAPTLLQFLAAPGAAMEAFSGSFGAILAAYLVAGLVVGLVIVWSINLHNFMDGIDGLLAVQAIFVFAVLAVLLGRHGAPEAAAAAVVMAAAVAGFVPFNFPHARIFMGDVGSGVLGLLIALVGFALLGQGTAAVASVLIACSAFVVDATATLLSRMLRGRRWYSAHREHLYQWLVRAGRSHAQVVGLYTGWNLFVVVPVLFWINRLQNIPSSAPEFASATAPLASGPALLALGGVYGLGATLWWAGKRGCLRQVRQRGRR</sequence>
<dbReference type="GO" id="GO:0044038">
    <property type="term" value="P:cell wall macromolecule biosynthetic process"/>
    <property type="evidence" value="ECO:0007669"/>
    <property type="project" value="TreeGrafter"/>
</dbReference>
<feature type="transmembrane region" description="Helical" evidence="8">
    <location>
        <begin position="6"/>
        <end position="22"/>
    </location>
</feature>
<keyword evidence="3 9" id="KW-0808">Transferase</keyword>
<keyword evidence="6 8" id="KW-0472">Membrane</keyword>
<dbReference type="PATRIC" id="fig|1300342.3.peg.1671"/>